<dbReference type="PANTHER" id="PTHR42912:SF80">
    <property type="entry name" value="METHYLTRANSFERASE DOMAIN-CONTAINING PROTEIN"/>
    <property type="match status" value="1"/>
</dbReference>
<sequence length="269" mass="29858">MTGADVRSCSYVDLIALVSESNEPPGGIGSVARLVRHWPRSCRTGLDIGCNTGAVTLELASLADASVMGIDLSKPMIEAARARARRIATRNDVTFRVADARHLPVADESFDFVFSGGSTAFVDDRLQATREYARVIRPGGVLSELHFYYRTHPPDALMRDLRRILGFDIPAWGREDWLRLHEGLPFTSLHLIDEAAEPQHCPVAEYVGSLVANASLDREIEHIVRERLIECFEVFAENNKYLGVLGTVLLKRVGGPSLHLFRHAQREVS</sequence>
<reference evidence="2 3" key="1">
    <citation type="submission" date="2017-08" db="EMBL/GenBank/DDBJ databases">
        <title>Infants hospitalized years apart are colonized by the same room-sourced microbial strains.</title>
        <authorList>
            <person name="Brooks B."/>
            <person name="Olm M.R."/>
            <person name="Firek B.A."/>
            <person name="Baker R."/>
            <person name="Thomas B.C."/>
            <person name="Morowitz M.J."/>
            <person name="Banfield J.F."/>
        </authorList>
    </citation>
    <scope>NUCLEOTIDE SEQUENCE [LARGE SCALE GENOMIC DNA]</scope>
    <source>
        <strain evidence="2">S2_005_003_R2_41</strain>
    </source>
</reference>
<accession>A0A2W5QN41</accession>
<dbReference type="Proteomes" id="UP000249135">
    <property type="component" value="Unassembled WGS sequence"/>
</dbReference>
<dbReference type="InterPro" id="IPR013216">
    <property type="entry name" value="Methyltransf_11"/>
</dbReference>
<dbReference type="EMBL" id="QFPP01000001">
    <property type="protein sequence ID" value="PZQ78414.1"/>
    <property type="molecule type" value="Genomic_DNA"/>
</dbReference>
<dbReference type="InterPro" id="IPR050508">
    <property type="entry name" value="Methyltransf_Superfamily"/>
</dbReference>
<gene>
    <name evidence="2" type="ORF">DI563_00070</name>
</gene>
<comment type="caution">
    <text evidence="2">The sequence shown here is derived from an EMBL/GenBank/DDBJ whole genome shotgun (WGS) entry which is preliminary data.</text>
</comment>
<protein>
    <recommendedName>
        <fullName evidence="1">Methyltransferase type 11 domain-containing protein</fullName>
    </recommendedName>
</protein>
<dbReference type="Gene3D" id="3.40.50.150">
    <property type="entry name" value="Vaccinia Virus protein VP39"/>
    <property type="match status" value="1"/>
</dbReference>
<evidence type="ECO:0000313" key="3">
    <source>
        <dbReference type="Proteomes" id="UP000249135"/>
    </source>
</evidence>
<dbReference type="SUPFAM" id="SSF53335">
    <property type="entry name" value="S-adenosyl-L-methionine-dependent methyltransferases"/>
    <property type="match status" value="1"/>
</dbReference>
<dbReference type="AlphaFoldDB" id="A0A2W5QN41"/>
<dbReference type="PANTHER" id="PTHR42912">
    <property type="entry name" value="METHYLTRANSFERASE"/>
    <property type="match status" value="1"/>
</dbReference>
<evidence type="ECO:0000313" key="2">
    <source>
        <dbReference type="EMBL" id="PZQ78414.1"/>
    </source>
</evidence>
<feature type="domain" description="Methyltransferase type 11" evidence="1">
    <location>
        <begin position="46"/>
        <end position="142"/>
    </location>
</feature>
<dbReference type="CDD" id="cd02440">
    <property type="entry name" value="AdoMet_MTases"/>
    <property type="match status" value="1"/>
</dbReference>
<dbReference type="InterPro" id="IPR029063">
    <property type="entry name" value="SAM-dependent_MTases_sf"/>
</dbReference>
<evidence type="ECO:0000259" key="1">
    <source>
        <dbReference type="Pfam" id="PF08241"/>
    </source>
</evidence>
<organism evidence="2 3">
    <name type="scientific">Variovorax paradoxus</name>
    <dbReference type="NCBI Taxonomy" id="34073"/>
    <lineage>
        <taxon>Bacteria</taxon>
        <taxon>Pseudomonadati</taxon>
        <taxon>Pseudomonadota</taxon>
        <taxon>Betaproteobacteria</taxon>
        <taxon>Burkholderiales</taxon>
        <taxon>Comamonadaceae</taxon>
        <taxon>Variovorax</taxon>
    </lineage>
</organism>
<dbReference type="GO" id="GO:0008757">
    <property type="term" value="F:S-adenosylmethionine-dependent methyltransferase activity"/>
    <property type="evidence" value="ECO:0007669"/>
    <property type="project" value="InterPro"/>
</dbReference>
<name>A0A2W5QN41_VARPD</name>
<proteinExistence type="predicted"/>
<dbReference type="Pfam" id="PF08241">
    <property type="entry name" value="Methyltransf_11"/>
    <property type="match status" value="1"/>
</dbReference>